<evidence type="ECO:0000256" key="1">
    <source>
        <dbReference type="SAM" id="SignalP"/>
    </source>
</evidence>
<dbReference type="InterPro" id="IPR036188">
    <property type="entry name" value="FAD/NAD-bd_sf"/>
</dbReference>
<dbReference type="STRING" id="1231657.A0A1Y2A967"/>
<dbReference type="AlphaFoldDB" id="A0A1Y2A967"/>
<dbReference type="GO" id="GO:0005737">
    <property type="term" value="C:cytoplasm"/>
    <property type="evidence" value="ECO:0007669"/>
    <property type="project" value="TreeGrafter"/>
</dbReference>
<evidence type="ECO:0000313" key="4">
    <source>
        <dbReference type="Proteomes" id="UP000193144"/>
    </source>
</evidence>
<organism evidence="3 4">
    <name type="scientific">Clohesyomyces aquaticus</name>
    <dbReference type="NCBI Taxonomy" id="1231657"/>
    <lineage>
        <taxon>Eukaryota</taxon>
        <taxon>Fungi</taxon>
        <taxon>Dikarya</taxon>
        <taxon>Ascomycota</taxon>
        <taxon>Pezizomycotina</taxon>
        <taxon>Dothideomycetes</taxon>
        <taxon>Pleosporomycetidae</taxon>
        <taxon>Pleosporales</taxon>
        <taxon>Lindgomycetaceae</taxon>
        <taxon>Clohesyomyces</taxon>
    </lineage>
</organism>
<keyword evidence="1" id="KW-0732">Signal</keyword>
<evidence type="ECO:0000313" key="3">
    <source>
        <dbReference type="EMBL" id="ORY18857.1"/>
    </source>
</evidence>
<feature type="chain" id="PRO_5012101458" description="FAD dependent oxidoreductase domain-containing protein" evidence="1">
    <location>
        <begin position="27"/>
        <end position="508"/>
    </location>
</feature>
<dbReference type="Gene3D" id="3.50.50.60">
    <property type="entry name" value="FAD/NAD(P)-binding domain"/>
    <property type="match status" value="2"/>
</dbReference>
<dbReference type="OrthoDB" id="429143at2759"/>
<dbReference type="SUPFAM" id="SSF51905">
    <property type="entry name" value="FAD/NAD(P)-binding domain"/>
    <property type="match status" value="1"/>
</dbReference>
<gene>
    <name evidence="3" type="ORF">BCR34DRAFT_670746</name>
</gene>
<dbReference type="EMBL" id="MCFA01000005">
    <property type="protein sequence ID" value="ORY18857.1"/>
    <property type="molecule type" value="Genomic_DNA"/>
</dbReference>
<protein>
    <recommendedName>
        <fullName evidence="2">FAD dependent oxidoreductase domain-containing protein</fullName>
    </recommendedName>
</protein>
<dbReference type="Pfam" id="PF01266">
    <property type="entry name" value="DAO"/>
    <property type="match status" value="1"/>
</dbReference>
<dbReference type="Gene3D" id="3.30.9.10">
    <property type="entry name" value="D-Amino Acid Oxidase, subunit A, domain 2"/>
    <property type="match status" value="2"/>
</dbReference>
<feature type="signal peptide" evidence="1">
    <location>
        <begin position="1"/>
        <end position="26"/>
    </location>
</feature>
<evidence type="ECO:0000259" key="2">
    <source>
        <dbReference type="Pfam" id="PF01266"/>
    </source>
</evidence>
<sequence>MGNILSAVRNAYKSLFSAIALLLALSDEFSQALERASQSPGLPNPKPTASYWLQDPPFPELVGARSPELPQTADVAIIGSGIAGAAIARSLLHERRRRNTNKSEKVIVLEARELSSGATARNGGHIKCAAYDAFAQFSKTFPKDRAAALTRLQMRHLESLIGLCESEGIEAAEARKVETVDLFLDPKSFHKAVEDGAEMKKWLLEVEIAVWNSEKALEKFGVNGSVAGALSYQTGAIWAYRFTSISVPDSGPEGFPYAVQTARGTLHVRHVVHATNAFASRLVPGLRSKIVGARAHMSAQQPGRQFPSTGGMRSWSVVYGRGFDYVSQRPSAAGDPQGDLMIGGGFMRSLKQGVDQVGLYDDGVSLEPMTISQITGVFPAVFHPKWGSDTELKQVWSGIIGLSGDSLPFVGRLDTKLTFRNVSGQVHKSDNKSMCGEWIAAGFVGEGMVWAWLCGVALGIIIAGTEEEDVTEAHGKPGGRLADWFPKELLVSSSRVGSADIANLANEM</sequence>
<keyword evidence="4" id="KW-1185">Reference proteome</keyword>
<dbReference type="InterPro" id="IPR006076">
    <property type="entry name" value="FAD-dep_OxRdtase"/>
</dbReference>
<feature type="domain" description="FAD dependent oxidoreductase" evidence="2">
    <location>
        <begin position="74"/>
        <end position="457"/>
    </location>
</feature>
<dbReference type="PANTHER" id="PTHR13847:SF213">
    <property type="entry name" value="DEPENDENT OXIDOREDUCTASE, PUTATIVE-RELATED"/>
    <property type="match status" value="1"/>
</dbReference>
<reference evidence="3 4" key="1">
    <citation type="submission" date="2016-07" db="EMBL/GenBank/DDBJ databases">
        <title>Pervasive Adenine N6-methylation of Active Genes in Fungi.</title>
        <authorList>
            <consortium name="DOE Joint Genome Institute"/>
            <person name="Mondo S.J."/>
            <person name="Dannebaum R.O."/>
            <person name="Kuo R.C."/>
            <person name="Labutti K."/>
            <person name="Haridas S."/>
            <person name="Kuo A."/>
            <person name="Salamov A."/>
            <person name="Ahrendt S.R."/>
            <person name="Lipzen A."/>
            <person name="Sullivan W."/>
            <person name="Andreopoulos W.B."/>
            <person name="Clum A."/>
            <person name="Lindquist E."/>
            <person name="Daum C."/>
            <person name="Ramamoorthy G.K."/>
            <person name="Gryganskyi A."/>
            <person name="Culley D."/>
            <person name="Magnuson J.K."/>
            <person name="James T.Y."/>
            <person name="O'Malley M.A."/>
            <person name="Stajich J.E."/>
            <person name="Spatafora J.W."/>
            <person name="Visel A."/>
            <person name="Grigoriev I.V."/>
        </authorList>
    </citation>
    <scope>NUCLEOTIDE SEQUENCE [LARGE SCALE GENOMIC DNA]</scope>
    <source>
        <strain evidence="3 4">CBS 115471</strain>
    </source>
</reference>
<dbReference type="Proteomes" id="UP000193144">
    <property type="component" value="Unassembled WGS sequence"/>
</dbReference>
<name>A0A1Y2A967_9PLEO</name>
<proteinExistence type="predicted"/>
<accession>A0A1Y2A967</accession>
<comment type="caution">
    <text evidence="3">The sequence shown here is derived from an EMBL/GenBank/DDBJ whole genome shotgun (WGS) entry which is preliminary data.</text>
</comment>
<dbReference type="PANTHER" id="PTHR13847">
    <property type="entry name" value="SARCOSINE DEHYDROGENASE-RELATED"/>
    <property type="match status" value="1"/>
</dbReference>